<evidence type="ECO:0000256" key="4">
    <source>
        <dbReference type="ARBA" id="ARBA00022475"/>
    </source>
</evidence>
<feature type="transmembrane region" description="Helical" evidence="14">
    <location>
        <begin position="273"/>
        <end position="291"/>
    </location>
</feature>
<dbReference type="OrthoDB" id="9814417at2"/>
<keyword evidence="4 14" id="KW-1003">Cell membrane</keyword>
<keyword evidence="5 14" id="KW-0808">Transferase</keyword>
<dbReference type="PANTHER" id="PTHR43448:SF7">
    <property type="entry name" value="4-HYDROXYBENZOATE SOLANESYLTRANSFERASE"/>
    <property type="match status" value="1"/>
</dbReference>
<feature type="transmembrane region" description="Helical" evidence="14">
    <location>
        <begin position="83"/>
        <end position="103"/>
    </location>
</feature>
<evidence type="ECO:0000256" key="5">
    <source>
        <dbReference type="ARBA" id="ARBA00022679"/>
    </source>
</evidence>
<dbReference type="Gene3D" id="1.10.357.140">
    <property type="entry name" value="UbiA prenyltransferase"/>
    <property type="match status" value="1"/>
</dbReference>
<dbReference type="PANTHER" id="PTHR43448">
    <property type="entry name" value="PROTOHEME IX FARNESYLTRANSFERASE, MITOCHONDRIAL"/>
    <property type="match status" value="1"/>
</dbReference>
<sequence>MDLSEVRDWIALLKPRVMSLVVFTGLVGLLVAPGQPHPVLAATAIFCIAVAAGAAGAINMWYDRDIDAVMRRTVNRPIPAGRIRPQAALSFGVFLAIASVVLMGLATNWVAAAVLAGSIGFYVFIYTMWLKRRTPQNIVIGGAAGAFPPMIGWAAATGQVSVEAVVMFAIIFFWTPPHFWALSLFAHGDYQRAGVPMLPVVAGPRETRRQIWLYSLLLAPLALLPTVIGMAGLAYGAAALVLGGFFLESMWRVKRDAQDAEGRSLTNDAPARAAFKFSIIYLFMLFAALAADRLVFGS</sequence>
<evidence type="ECO:0000256" key="2">
    <source>
        <dbReference type="ARBA" id="ARBA00004919"/>
    </source>
</evidence>
<keyword evidence="7 14" id="KW-1133">Transmembrane helix</keyword>
<dbReference type="HAMAP" id="MF_00154">
    <property type="entry name" value="CyoE_CtaB"/>
    <property type="match status" value="1"/>
</dbReference>
<evidence type="ECO:0000256" key="7">
    <source>
        <dbReference type="ARBA" id="ARBA00022989"/>
    </source>
</evidence>
<feature type="transmembrane region" description="Helical" evidence="14">
    <location>
        <begin position="168"/>
        <end position="190"/>
    </location>
</feature>
<keyword evidence="9 14" id="KW-0472">Membrane</keyword>
<evidence type="ECO:0000256" key="14">
    <source>
        <dbReference type="HAMAP-Rule" id="MF_00154"/>
    </source>
</evidence>
<feature type="transmembrane region" description="Helical" evidence="14">
    <location>
        <begin position="12"/>
        <end position="33"/>
    </location>
</feature>
<dbReference type="InterPro" id="IPR044878">
    <property type="entry name" value="UbiA_sf"/>
</dbReference>
<evidence type="ECO:0000313" key="15">
    <source>
        <dbReference type="EMBL" id="PHK93267.1"/>
    </source>
</evidence>
<evidence type="ECO:0000256" key="13">
    <source>
        <dbReference type="ARBA" id="ARBA00047690"/>
    </source>
</evidence>
<reference evidence="15 16" key="1">
    <citation type="submission" date="2017-10" db="EMBL/GenBank/DDBJ databases">
        <authorList>
            <person name="Banno H."/>
            <person name="Chua N.-H."/>
        </authorList>
    </citation>
    <scope>NUCLEOTIDE SEQUENCE [LARGE SCALE GENOMIC DNA]</scope>
    <source>
        <strain evidence="15 16">YW11</strain>
    </source>
</reference>
<name>A0A2C7A9I3_9PROT</name>
<feature type="transmembrane region" description="Helical" evidence="14">
    <location>
        <begin position="39"/>
        <end position="62"/>
    </location>
</feature>
<dbReference type="NCBIfam" id="TIGR01473">
    <property type="entry name" value="cyoE_ctaB"/>
    <property type="match status" value="1"/>
</dbReference>
<feature type="transmembrane region" description="Helical" evidence="14">
    <location>
        <begin position="211"/>
        <end position="228"/>
    </location>
</feature>
<evidence type="ECO:0000256" key="12">
    <source>
        <dbReference type="ARBA" id="ARBA00042475"/>
    </source>
</evidence>
<comment type="function">
    <text evidence="14">Converts heme B (protoheme IX) to heme O by substitution of the vinyl group on carbon 2 of heme B porphyrin ring with a hydroxyethyl farnesyl side group.</text>
</comment>
<dbReference type="InterPro" id="IPR030470">
    <property type="entry name" value="UbiA_prenylTrfase_CS"/>
</dbReference>
<evidence type="ECO:0000256" key="3">
    <source>
        <dbReference type="ARBA" id="ARBA00012292"/>
    </source>
</evidence>
<gene>
    <name evidence="14" type="primary">ctaB</name>
    <name evidence="15" type="ORF">CR162_19525</name>
</gene>
<dbReference type="GO" id="GO:0048034">
    <property type="term" value="P:heme O biosynthetic process"/>
    <property type="evidence" value="ECO:0007669"/>
    <property type="project" value="UniProtKB-UniRule"/>
</dbReference>
<dbReference type="UniPathway" id="UPA00834">
    <property type="reaction ID" value="UER00712"/>
</dbReference>
<evidence type="ECO:0000256" key="1">
    <source>
        <dbReference type="ARBA" id="ARBA00004651"/>
    </source>
</evidence>
<dbReference type="GO" id="GO:0008495">
    <property type="term" value="F:protoheme IX farnesyltransferase activity"/>
    <property type="evidence" value="ECO:0007669"/>
    <property type="project" value="UniProtKB-UniRule"/>
</dbReference>
<keyword evidence="6 14" id="KW-0812">Transmembrane</keyword>
<dbReference type="CDD" id="cd13957">
    <property type="entry name" value="PT_UbiA_Cox10"/>
    <property type="match status" value="1"/>
</dbReference>
<dbReference type="Proteomes" id="UP000223527">
    <property type="component" value="Unassembled WGS sequence"/>
</dbReference>
<evidence type="ECO:0000256" key="9">
    <source>
        <dbReference type="ARBA" id="ARBA00023136"/>
    </source>
</evidence>
<feature type="transmembrane region" description="Helical" evidence="14">
    <location>
        <begin position="109"/>
        <end position="130"/>
    </location>
</feature>
<dbReference type="NCBIfam" id="NF003349">
    <property type="entry name" value="PRK04375.1-2"/>
    <property type="match status" value="1"/>
</dbReference>
<comment type="catalytic activity">
    <reaction evidence="13 14">
        <text>heme b + (2E,6E)-farnesyl diphosphate + H2O = Fe(II)-heme o + diphosphate</text>
        <dbReference type="Rhea" id="RHEA:28070"/>
        <dbReference type="ChEBI" id="CHEBI:15377"/>
        <dbReference type="ChEBI" id="CHEBI:33019"/>
        <dbReference type="ChEBI" id="CHEBI:60344"/>
        <dbReference type="ChEBI" id="CHEBI:60530"/>
        <dbReference type="ChEBI" id="CHEBI:175763"/>
        <dbReference type="EC" id="2.5.1.141"/>
    </reaction>
</comment>
<feature type="transmembrane region" description="Helical" evidence="14">
    <location>
        <begin position="234"/>
        <end position="253"/>
    </location>
</feature>
<dbReference type="InterPro" id="IPR000537">
    <property type="entry name" value="UbiA_prenyltransferase"/>
</dbReference>
<keyword evidence="16" id="KW-1185">Reference proteome</keyword>
<evidence type="ECO:0000256" key="6">
    <source>
        <dbReference type="ARBA" id="ARBA00022692"/>
    </source>
</evidence>
<dbReference type="PROSITE" id="PS00943">
    <property type="entry name" value="UBIA"/>
    <property type="match status" value="1"/>
</dbReference>
<comment type="subcellular location">
    <subcellularLocation>
        <location evidence="1 14">Cell membrane</location>
        <topology evidence="1 14">Multi-pass membrane protein</topology>
    </subcellularLocation>
</comment>
<dbReference type="InterPro" id="IPR006369">
    <property type="entry name" value="Protohaem_IX_farnesylTrfase"/>
</dbReference>
<comment type="pathway">
    <text evidence="2 14">Porphyrin-containing compound metabolism; heme O biosynthesis; heme O from protoheme: step 1/1.</text>
</comment>
<evidence type="ECO:0000256" key="10">
    <source>
        <dbReference type="ARBA" id="ARBA00030253"/>
    </source>
</evidence>
<keyword evidence="8 14" id="KW-0350">Heme biosynthesis</keyword>
<accession>A0A2C7A9I3</accession>
<evidence type="ECO:0000256" key="8">
    <source>
        <dbReference type="ARBA" id="ARBA00023133"/>
    </source>
</evidence>
<comment type="miscellaneous">
    <text evidence="14">Carbon 2 of the heme B porphyrin ring is defined according to the Fischer nomenclature.</text>
</comment>
<dbReference type="EMBL" id="PDNU01000056">
    <property type="protein sequence ID" value="PHK93267.1"/>
    <property type="molecule type" value="Genomic_DNA"/>
</dbReference>
<dbReference type="AlphaFoldDB" id="A0A2C7A9I3"/>
<dbReference type="EC" id="2.5.1.141" evidence="3 14"/>
<comment type="caution">
    <text evidence="15">The sequence shown here is derived from an EMBL/GenBank/DDBJ whole genome shotgun (WGS) entry which is preliminary data.</text>
</comment>
<dbReference type="Pfam" id="PF01040">
    <property type="entry name" value="UbiA"/>
    <property type="match status" value="1"/>
</dbReference>
<feature type="transmembrane region" description="Helical" evidence="14">
    <location>
        <begin position="137"/>
        <end position="156"/>
    </location>
</feature>
<organism evidence="15 16">
    <name type="scientific">Teichococcus rhizosphaerae</name>
    <dbReference type="NCBI Taxonomy" id="1335062"/>
    <lineage>
        <taxon>Bacteria</taxon>
        <taxon>Pseudomonadati</taxon>
        <taxon>Pseudomonadota</taxon>
        <taxon>Alphaproteobacteria</taxon>
        <taxon>Acetobacterales</taxon>
        <taxon>Roseomonadaceae</taxon>
        <taxon>Roseomonas</taxon>
    </lineage>
</organism>
<protein>
    <recommendedName>
        <fullName evidence="11 14">Protoheme IX farnesyltransferase</fullName>
        <ecNumber evidence="3 14">2.5.1.141</ecNumber>
    </recommendedName>
    <alternativeName>
        <fullName evidence="12 14">Heme B farnesyltransferase</fullName>
    </alternativeName>
    <alternativeName>
        <fullName evidence="10 14">Heme O synthase</fullName>
    </alternativeName>
</protein>
<proteinExistence type="inferred from homology"/>
<evidence type="ECO:0000313" key="16">
    <source>
        <dbReference type="Proteomes" id="UP000223527"/>
    </source>
</evidence>
<evidence type="ECO:0000256" key="11">
    <source>
        <dbReference type="ARBA" id="ARBA00040810"/>
    </source>
</evidence>
<comment type="similarity">
    <text evidence="14">Belongs to the UbiA prenyltransferase family. Protoheme IX farnesyltransferase subfamily.</text>
</comment>
<dbReference type="GO" id="GO:0005886">
    <property type="term" value="C:plasma membrane"/>
    <property type="evidence" value="ECO:0007669"/>
    <property type="project" value="UniProtKB-SubCell"/>
</dbReference>